<dbReference type="PROSITE" id="PS51257">
    <property type="entry name" value="PROKAR_LIPOPROTEIN"/>
    <property type="match status" value="1"/>
</dbReference>
<name>A0A1G7NVQ6_9SPHI</name>
<dbReference type="PANTHER" id="PTHR34599:SF1">
    <property type="entry name" value="PHOSPHATIDIC ACID PHOSPHATASE TYPE 2_HALOPEROXIDASE DOMAIN-CONTAINING PROTEIN"/>
    <property type="match status" value="1"/>
</dbReference>
<sequence>MINEMKKTILNIFTITALAAATFSSCRKDILDRTALYPALKPSNLDLTADTWNPVLVKDFSVLNVAAPDAVTSPAYVADLNEIKGLQKNLTSDQQSKIQYWSAGSVLRWNEILRELVAKHNIPPYQNPDGTYPAPSSTNPFNYPEFPFSNPPYAARAYAYVSAAQYDALIAAWHFKNVYKRTAPYKNDSGVKALIPASELPSYPSEDAVVSGATSEIMKLLFPADVAFIQQKVDEERLYRMASGANTRGEFAAGESLGRQVAAIFATRARNDGAGKAGGSPAIWKNFETITAAKGEQFWVSLETPKRPPMLPLFSKVTPFLFDSTTVAAIRPPAPYATNSAEFKKETEEVLSFSKDHSRDHEELVAFWADGAGTYTPTGHWNAIAADEFVKQNYSEVRWARNFALLNMAQMDAAIVCWDTKYFYFNQRPSQANPNIKTLTGVPNFPAYTSGHSNFSGSAATVLTYLLPDRGSKFTDMAHAAAMSRLYGAIHYRSDCEVGLVTGNKVGQYAVNRGKADGADAK</sequence>
<evidence type="ECO:0000259" key="1">
    <source>
        <dbReference type="SMART" id="SM00014"/>
    </source>
</evidence>
<dbReference type="Gene3D" id="1.10.606.20">
    <property type="match status" value="2"/>
</dbReference>
<dbReference type="CDD" id="cd03398">
    <property type="entry name" value="PAP2_haloperoxidase"/>
    <property type="match status" value="1"/>
</dbReference>
<feature type="domain" description="Phosphatidic acid phosphatase type 2/haloperoxidase" evidence="1">
    <location>
        <begin position="403"/>
        <end position="511"/>
    </location>
</feature>
<dbReference type="InterPro" id="IPR052559">
    <property type="entry name" value="V-haloperoxidase"/>
</dbReference>
<gene>
    <name evidence="2" type="ORF">SAMN05192573_101368</name>
</gene>
<dbReference type="SMART" id="SM00014">
    <property type="entry name" value="acidPPc"/>
    <property type="match status" value="1"/>
</dbReference>
<dbReference type="SUPFAM" id="SSF48317">
    <property type="entry name" value="Acid phosphatase/Vanadium-dependent haloperoxidase"/>
    <property type="match status" value="1"/>
</dbReference>
<reference evidence="3" key="1">
    <citation type="submission" date="2016-10" db="EMBL/GenBank/DDBJ databases">
        <authorList>
            <person name="Varghese N."/>
            <person name="Submissions S."/>
        </authorList>
    </citation>
    <scope>NUCLEOTIDE SEQUENCE [LARGE SCALE GENOMIC DNA]</scope>
    <source>
        <strain evidence="3">Gh-67</strain>
    </source>
</reference>
<evidence type="ECO:0000313" key="2">
    <source>
        <dbReference type="EMBL" id="SDF78125.1"/>
    </source>
</evidence>
<dbReference type="PANTHER" id="PTHR34599">
    <property type="entry name" value="PEROXIDASE-RELATED"/>
    <property type="match status" value="1"/>
</dbReference>
<evidence type="ECO:0000313" key="3">
    <source>
        <dbReference type="Proteomes" id="UP000199705"/>
    </source>
</evidence>
<proteinExistence type="predicted"/>
<keyword evidence="3" id="KW-1185">Reference proteome</keyword>
<dbReference type="InterPro" id="IPR036938">
    <property type="entry name" value="PAP2/HPO_sf"/>
</dbReference>
<organism evidence="2 3">
    <name type="scientific">Mucilaginibacter gossypii</name>
    <dbReference type="NCBI Taxonomy" id="551996"/>
    <lineage>
        <taxon>Bacteria</taxon>
        <taxon>Pseudomonadati</taxon>
        <taxon>Bacteroidota</taxon>
        <taxon>Sphingobacteriia</taxon>
        <taxon>Sphingobacteriales</taxon>
        <taxon>Sphingobacteriaceae</taxon>
        <taxon>Mucilaginibacter</taxon>
    </lineage>
</organism>
<protein>
    <submittedName>
        <fullName evidence="2">PAP2 superfamily protein</fullName>
    </submittedName>
</protein>
<dbReference type="Proteomes" id="UP000199705">
    <property type="component" value="Unassembled WGS sequence"/>
</dbReference>
<dbReference type="Pfam" id="PF01569">
    <property type="entry name" value="PAP2"/>
    <property type="match status" value="1"/>
</dbReference>
<dbReference type="AlphaFoldDB" id="A0A1G7NVQ6"/>
<accession>A0A1G7NVQ6</accession>
<dbReference type="STRING" id="551996.SAMN05192573_101368"/>
<dbReference type="EMBL" id="FNCG01000001">
    <property type="protein sequence ID" value="SDF78125.1"/>
    <property type="molecule type" value="Genomic_DNA"/>
</dbReference>
<dbReference type="InterPro" id="IPR000326">
    <property type="entry name" value="PAP2/HPO"/>
</dbReference>